<sequence>MRYIHTNIIARDWKKLAEFYKEVFECVEVPPERDLSGQWLDLATGLRGARIKGVHLRLPGYGDDGPTLEIFQYSDMLSHREVKP</sequence>
<dbReference type="SUPFAM" id="SSF54593">
    <property type="entry name" value="Glyoxalase/Bleomycin resistance protein/Dihydroxybiphenyl dioxygenase"/>
    <property type="match status" value="1"/>
</dbReference>
<dbReference type="Gene3D" id="3.10.180.10">
    <property type="entry name" value="2,3-Dihydroxybiphenyl 1,2-Dioxygenase, domain 1"/>
    <property type="match status" value="1"/>
</dbReference>
<dbReference type="AlphaFoldDB" id="X0TV86"/>
<proteinExistence type="predicted"/>
<dbReference type="InterPro" id="IPR029068">
    <property type="entry name" value="Glyas_Bleomycin-R_OHBP_Dase"/>
</dbReference>
<reference evidence="1" key="1">
    <citation type="journal article" date="2014" name="Front. Microbiol.">
        <title>High frequency of phylogenetically diverse reductive dehalogenase-homologous genes in deep subseafloor sedimentary metagenomes.</title>
        <authorList>
            <person name="Kawai M."/>
            <person name="Futagami T."/>
            <person name="Toyoda A."/>
            <person name="Takaki Y."/>
            <person name="Nishi S."/>
            <person name="Hori S."/>
            <person name="Arai W."/>
            <person name="Tsubouchi T."/>
            <person name="Morono Y."/>
            <person name="Uchiyama I."/>
            <person name="Ito T."/>
            <person name="Fujiyama A."/>
            <person name="Inagaki F."/>
            <person name="Takami H."/>
        </authorList>
    </citation>
    <scope>NUCLEOTIDE SEQUENCE</scope>
    <source>
        <strain evidence="1">Expedition CK06-06</strain>
    </source>
</reference>
<feature type="non-terminal residue" evidence="1">
    <location>
        <position position="84"/>
    </location>
</feature>
<dbReference type="EMBL" id="BARS01002030">
    <property type="protein sequence ID" value="GAF80030.1"/>
    <property type="molecule type" value="Genomic_DNA"/>
</dbReference>
<gene>
    <name evidence="1" type="ORF">S01H1_03767</name>
</gene>
<evidence type="ECO:0008006" key="2">
    <source>
        <dbReference type="Google" id="ProtNLM"/>
    </source>
</evidence>
<protein>
    <recommendedName>
        <fullName evidence="2">Glyoxalase/fosfomycin resistance/dioxygenase domain-containing protein</fullName>
    </recommendedName>
</protein>
<name>X0TV86_9ZZZZ</name>
<accession>X0TV86</accession>
<organism evidence="1">
    <name type="scientific">marine sediment metagenome</name>
    <dbReference type="NCBI Taxonomy" id="412755"/>
    <lineage>
        <taxon>unclassified sequences</taxon>
        <taxon>metagenomes</taxon>
        <taxon>ecological metagenomes</taxon>
    </lineage>
</organism>
<evidence type="ECO:0000313" key="1">
    <source>
        <dbReference type="EMBL" id="GAF80030.1"/>
    </source>
</evidence>
<comment type="caution">
    <text evidence="1">The sequence shown here is derived from an EMBL/GenBank/DDBJ whole genome shotgun (WGS) entry which is preliminary data.</text>
</comment>